<feature type="compositionally biased region" description="Low complexity" evidence="15">
    <location>
        <begin position="486"/>
        <end position="496"/>
    </location>
</feature>
<evidence type="ECO:0000256" key="13">
    <source>
        <dbReference type="ARBA" id="ARBA00024531"/>
    </source>
</evidence>
<keyword evidence="5" id="KW-0812">Transmembrane</keyword>
<feature type="region of interest" description="Disordered" evidence="15">
    <location>
        <begin position="399"/>
        <end position="629"/>
    </location>
</feature>
<dbReference type="InterPro" id="IPR029058">
    <property type="entry name" value="AB_hydrolase_fold"/>
</dbReference>
<keyword evidence="3" id="KW-1003">Cell membrane</keyword>
<dbReference type="EC" id="3.1.1.116" evidence="14"/>
<keyword evidence="8" id="KW-0106">Calcium</keyword>
<evidence type="ECO:0000256" key="10">
    <source>
        <dbReference type="ARBA" id="ARBA00022989"/>
    </source>
</evidence>
<evidence type="ECO:0000313" key="17">
    <source>
        <dbReference type="EMBL" id="RYO86948.1"/>
    </source>
</evidence>
<sequence length="1227" mass="132937">MDHPLALAGPIGHTQDEEAIAPAHSQPSPGRTLLPTPVANAVSLATRSTSFALQVGTAIGGYGLSAAKFTTLSSLELSRGILEGILHRAGKDVVSRSRSDLGRADAETILERSFESLHQSLNRIVFWTTTGFYFTGTAVSTASEVSQLFLSFLDQFFGSTDSSRAIASIITLVRREFQNPATGVQGEKVGVIDLILGLCGLAYLQSQCRNMIEEESRRLRHEEVIWDVVVLDDDDDPVGMHEDSLYGVHKGDYTRAGNALDGNDDLIGAIERHGAAQNYSSDVDDELLERHIMSSLPAEAKVSITTSTTVTKTITVEVESASSLRLVAPPGVDLVESEVSDPSSSTPGIREKAPIHKVVYRLSRNRVRRIDANGTEEDQPTIELIEVQDNEISNSLDAEQEKIDDQPPAVPSKDYSSQTGSLGYTTQTSTKGSLSNQQGPMSSADAGTSSNAASSKDHISNPPAAQDVENAANQKKIRRPLDESRPSLQHPSSSSRAGHRHRSRRAKLLESSASKTGEKKGGFRSVLKKGTVSNLLNRDSNSDSPTLCNKQKATTKPAWGGNRSSQSTSTATQGRGSPADRKSNFLQPGKPPQPPQRGNPNYFSSKDLGDLNNSPELYKDHSRTGSVDTSYRRRNSVVSLTDAFSVASYGSRSPSPTYYRAEIQSHTSASNLRGSNPHADPMTPPRGHKKARSHLYSPSIYTLKTSDSRTSLVLSSFNPRSAYSGSEAVDTLRRTGSVDGLFPDFHLLRNITRYSRYASAAYGWNFLRFMGIRKEMPVLKPWDETHREIRSFAHHTELPQHSILLSSFVDPQGGSDSTGSTGTGVPLVHTIALDEESKAVVLACRGTLGFEDVLVDMMCDYDDLVWRGKPYKVHKGIHASARRLLYGGDGRVLATLKEALEEFPDYGLVLCGHSLGGAVTALLGAMLAEPASTGTAFVTSGQHQHHGRLLTGREGQGGSSSSSTAHVCLPAGRPIHVYAYGPPATMSPALQKATRGLITSTVHGNDLVPYLSLGVLHDFQALALAFKSDNSAAKAEVRRRIWEGMQSGLADRFWSTTNAQNRSRTRTAEPSSSSSSYAGAGLRREEDGEQGKGHGDEEEEEEEGGNEDQDEESLWAYAALKTLRATMMSCKLLPPGEVFAVESAPTLRRDAFLGGLARPEPGTSGGEQQQQQHHFGRPATRVVLKYVRDVEARFREVRFGASMLMDHSPGRYEDALRRLSRGVGNSS</sequence>
<comment type="cofactor">
    <cofactor evidence="1">
        <name>Ca(2+)</name>
        <dbReference type="ChEBI" id="CHEBI:29108"/>
    </cofactor>
</comment>
<comment type="caution">
    <text evidence="17">The sequence shown here is derived from an EMBL/GenBank/DDBJ whole genome shotgun (WGS) entry which is preliminary data.</text>
</comment>
<feature type="compositionally biased region" description="Polar residues" evidence="15">
    <location>
        <begin position="562"/>
        <end position="575"/>
    </location>
</feature>
<keyword evidence="10" id="KW-1133">Transmembrane helix</keyword>
<evidence type="ECO:0000256" key="7">
    <source>
        <dbReference type="ARBA" id="ARBA00022801"/>
    </source>
</evidence>
<feature type="domain" description="Fungal lipase-type" evidence="16">
    <location>
        <begin position="841"/>
        <end position="931"/>
    </location>
</feature>
<feature type="compositionally biased region" description="Basic and acidic residues" evidence="15">
    <location>
        <begin position="1082"/>
        <end position="1095"/>
    </location>
</feature>
<comment type="subcellular location">
    <subcellularLocation>
        <location evidence="2">Cell membrane</location>
        <topology evidence="2">Multi-pass membrane protein</topology>
    </subcellularLocation>
</comment>
<feature type="region of interest" description="Disordered" evidence="15">
    <location>
        <begin position="1156"/>
        <end position="1176"/>
    </location>
</feature>
<keyword evidence="6" id="KW-0479">Metal-binding</keyword>
<feature type="compositionally biased region" description="Polar residues" evidence="15">
    <location>
        <begin position="545"/>
        <end position="554"/>
    </location>
</feature>
<protein>
    <recommendedName>
        <fullName evidence="14">sn-1-specific diacylglycerol lipase</fullName>
        <ecNumber evidence="14">3.1.1.116</ecNumber>
    </recommendedName>
</protein>
<keyword evidence="18" id="KW-1185">Reference proteome</keyword>
<comment type="catalytic activity">
    <reaction evidence="13">
        <text>a 1,2-diacyl-sn-glycerol + H2O = a 2-acylglycerol + a fatty acid + H(+)</text>
        <dbReference type="Rhea" id="RHEA:33275"/>
        <dbReference type="ChEBI" id="CHEBI:15377"/>
        <dbReference type="ChEBI" id="CHEBI:15378"/>
        <dbReference type="ChEBI" id="CHEBI:17389"/>
        <dbReference type="ChEBI" id="CHEBI:17815"/>
        <dbReference type="ChEBI" id="CHEBI:28868"/>
        <dbReference type="EC" id="3.1.1.116"/>
    </reaction>
    <physiologicalReaction direction="left-to-right" evidence="13">
        <dbReference type="Rhea" id="RHEA:33276"/>
    </physiologicalReaction>
</comment>
<reference evidence="17 18" key="1">
    <citation type="submission" date="2018-06" db="EMBL/GenBank/DDBJ databases">
        <title>Complete Genomes of Monosporascus.</title>
        <authorList>
            <person name="Robinson A.J."/>
            <person name="Natvig D.O."/>
        </authorList>
    </citation>
    <scope>NUCLEOTIDE SEQUENCE [LARGE SCALE GENOMIC DNA]</scope>
    <source>
        <strain evidence="17 18">CBS 609.92</strain>
    </source>
</reference>
<dbReference type="PANTHER" id="PTHR45792">
    <property type="entry name" value="DIACYLGLYCEROL LIPASE HOMOLOG-RELATED"/>
    <property type="match status" value="1"/>
</dbReference>
<dbReference type="Proteomes" id="UP000294003">
    <property type="component" value="Unassembled WGS sequence"/>
</dbReference>
<evidence type="ECO:0000256" key="12">
    <source>
        <dbReference type="ARBA" id="ARBA00023136"/>
    </source>
</evidence>
<dbReference type="SUPFAM" id="SSF53474">
    <property type="entry name" value="alpha/beta-Hydrolases"/>
    <property type="match status" value="1"/>
</dbReference>
<keyword evidence="9" id="KW-0442">Lipid degradation</keyword>
<evidence type="ECO:0000256" key="11">
    <source>
        <dbReference type="ARBA" id="ARBA00023098"/>
    </source>
</evidence>
<evidence type="ECO:0000256" key="6">
    <source>
        <dbReference type="ARBA" id="ARBA00022723"/>
    </source>
</evidence>
<dbReference type="EMBL" id="QJNS01000107">
    <property type="protein sequence ID" value="RYO86948.1"/>
    <property type="molecule type" value="Genomic_DNA"/>
</dbReference>
<feature type="compositionally biased region" description="Acidic residues" evidence="15">
    <location>
        <begin position="1096"/>
        <end position="1112"/>
    </location>
</feature>
<organism evidence="17 18">
    <name type="scientific">Monosporascus cannonballus</name>
    <dbReference type="NCBI Taxonomy" id="155416"/>
    <lineage>
        <taxon>Eukaryota</taxon>
        <taxon>Fungi</taxon>
        <taxon>Dikarya</taxon>
        <taxon>Ascomycota</taxon>
        <taxon>Pezizomycotina</taxon>
        <taxon>Sordariomycetes</taxon>
        <taxon>Xylariomycetidae</taxon>
        <taxon>Xylariales</taxon>
        <taxon>Xylariales incertae sedis</taxon>
        <taxon>Monosporascus</taxon>
    </lineage>
</organism>
<proteinExistence type="predicted"/>
<evidence type="ECO:0000256" key="2">
    <source>
        <dbReference type="ARBA" id="ARBA00004651"/>
    </source>
</evidence>
<name>A0ABY0H7K1_9PEZI</name>
<dbReference type="InterPro" id="IPR052214">
    <property type="entry name" value="DAG_Lipase-Related"/>
</dbReference>
<feature type="compositionally biased region" description="Basic residues" evidence="15">
    <location>
        <begin position="497"/>
        <end position="506"/>
    </location>
</feature>
<evidence type="ECO:0000256" key="9">
    <source>
        <dbReference type="ARBA" id="ARBA00022963"/>
    </source>
</evidence>
<evidence type="ECO:0000256" key="14">
    <source>
        <dbReference type="ARBA" id="ARBA00026104"/>
    </source>
</evidence>
<keyword evidence="4" id="KW-0597">Phosphoprotein</keyword>
<dbReference type="InterPro" id="IPR002921">
    <property type="entry name" value="Fungal_lipase-type"/>
</dbReference>
<dbReference type="CDD" id="cd00519">
    <property type="entry name" value="Lipase_3"/>
    <property type="match status" value="1"/>
</dbReference>
<gene>
    <name evidence="17" type="ORF">DL762_004508</name>
</gene>
<feature type="compositionally biased region" description="Polar residues" evidence="15">
    <location>
        <begin position="414"/>
        <end position="454"/>
    </location>
</feature>
<keyword evidence="12" id="KW-0472">Membrane</keyword>
<dbReference type="Gene3D" id="3.40.50.1820">
    <property type="entry name" value="alpha/beta hydrolase"/>
    <property type="match status" value="1"/>
</dbReference>
<evidence type="ECO:0000313" key="18">
    <source>
        <dbReference type="Proteomes" id="UP000294003"/>
    </source>
</evidence>
<dbReference type="PANTHER" id="PTHR45792:SF7">
    <property type="entry name" value="PUTATIVE (AFU_ORTHOLOGUE AFUA_6G02710)-RELATED"/>
    <property type="match status" value="1"/>
</dbReference>
<feature type="compositionally biased region" description="Low complexity" evidence="15">
    <location>
        <begin position="533"/>
        <end position="544"/>
    </location>
</feature>
<evidence type="ECO:0000259" key="16">
    <source>
        <dbReference type="Pfam" id="PF01764"/>
    </source>
</evidence>
<dbReference type="Pfam" id="PF01764">
    <property type="entry name" value="Lipase_3"/>
    <property type="match status" value="1"/>
</dbReference>
<evidence type="ECO:0000256" key="3">
    <source>
        <dbReference type="ARBA" id="ARBA00022475"/>
    </source>
</evidence>
<evidence type="ECO:0000256" key="4">
    <source>
        <dbReference type="ARBA" id="ARBA00022553"/>
    </source>
</evidence>
<evidence type="ECO:0000256" key="1">
    <source>
        <dbReference type="ARBA" id="ARBA00001913"/>
    </source>
</evidence>
<evidence type="ECO:0000256" key="8">
    <source>
        <dbReference type="ARBA" id="ARBA00022837"/>
    </source>
</evidence>
<accession>A0ABY0H7K1</accession>
<evidence type="ECO:0000256" key="5">
    <source>
        <dbReference type="ARBA" id="ARBA00022692"/>
    </source>
</evidence>
<feature type="region of interest" description="Disordered" evidence="15">
    <location>
        <begin position="667"/>
        <end position="693"/>
    </location>
</feature>
<keyword evidence="11" id="KW-0443">Lipid metabolism</keyword>
<keyword evidence="7" id="KW-0378">Hydrolase</keyword>
<evidence type="ECO:0000256" key="15">
    <source>
        <dbReference type="SAM" id="MobiDB-lite"/>
    </source>
</evidence>
<feature type="region of interest" description="Disordered" evidence="15">
    <location>
        <begin position="1053"/>
        <end position="1112"/>
    </location>
</feature>